<dbReference type="InterPro" id="IPR001781">
    <property type="entry name" value="Znf_LIM"/>
</dbReference>
<evidence type="ECO:0000313" key="7">
    <source>
        <dbReference type="Proteomes" id="UP001140510"/>
    </source>
</evidence>
<evidence type="ECO:0000313" key="6">
    <source>
        <dbReference type="EMBL" id="KAJ4402604.1"/>
    </source>
</evidence>
<name>A0A9W9D5P1_9PLEO</name>
<keyword evidence="1 3" id="KW-0479">Metal-binding</keyword>
<proteinExistence type="predicted"/>
<dbReference type="Pfam" id="PF00412">
    <property type="entry name" value="LIM"/>
    <property type="match status" value="1"/>
</dbReference>
<dbReference type="EMBL" id="JAPEVA010000060">
    <property type="protein sequence ID" value="KAJ4402604.1"/>
    <property type="molecule type" value="Genomic_DNA"/>
</dbReference>
<feature type="compositionally biased region" description="Basic and acidic residues" evidence="4">
    <location>
        <begin position="25"/>
        <end position="40"/>
    </location>
</feature>
<evidence type="ECO:0000259" key="5">
    <source>
        <dbReference type="PROSITE" id="PS50023"/>
    </source>
</evidence>
<evidence type="ECO:0000256" key="4">
    <source>
        <dbReference type="SAM" id="MobiDB-lite"/>
    </source>
</evidence>
<feature type="compositionally biased region" description="Basic and acidic residues" evidence="4">
    <location>
        <begin position="255"/>
        <end position="264"/>
    </location>
</feature>
<dbReference type="Proteomes" id="UP001140510">
    <property type="component" value="Unassembled WGS sequence"/>
</dbReference>
<keyword evidence="7" id="KW-1185">Reference proteome</keyword>
<dbReference type="GO" id="GO:0046872">
    <property type="term" value="F:metal ion binding"/>
    <property type="evidence" value="ECO:0007669"/>
    <property type="project" value="UniProtKB-KW"/>
</dbReference>
<feature type="domain" description="LIM zinc-binding" evidence="5">
    <location>
        <begin position="299"/>
        <end position="362"/>
    </location>
</feature>
<evidence type="ECO:0000256" key="1">
    <source>
        <dbReference type="ARBA" id="ARBA00022723"/>
    </source>
</evidence>
<dbReference type="GO" id="GO:0030695">
    <property type="term" value="F:GTPase regulator activity"/>
    <property type="evidence" value="ECO:0007669"/>
    <property type="project" value="UniProtKB-ARBA"/>
</dbReference>
<keyword evidence="3" id="KW-0440">LIM domain</keyword>
<feature type="region of interest" description="Disordered" evidence="4">
    <location>
        <begin position="1"/>
        <end position="297"/>
    </location>
</feature>
<dbReference type="AlphaFoldDB" id="A0A9W9D5P1"/>
<gene>
    <name evidence="6" type="ORF">N0V91_007143</name>
</gene>
<dbReference type="Gene3D" id="2.10.110.10">
    <property type="entry name" value="Cysteine Rich Protein"/>
    <property type="match status" value="1"/>
</dbReference>
<keyword evidence="2 3" id="KW-0862">Zinc</keyword>
<protein>
    <recommendedName>
        <fullName evidence="5">LIM zinc-binding domain-containing protein</fullName>
    </recommendedName>
</protein>
<reference evidence="6" key="1">
    <citation type="submission" date="2022-10" db="EMBL/GenBank/DDBJ databases">
        <title>Tapping the CABI collections for fungal endophytes: first genome assemblies for Collariella, Neodidymelliopsis, Ascochyta clinopodiicola, Didymella pomorum, Didymosphaeria variabile, Neocosmospora piperis and Neocucurbitaria cava.</title>
        <authorList>
            <person name="Hill R."/>
        </authorList>
    </citation>
    <scope>NUCLEOTIDE SEQUENCE</scope>
    <source>
        <strain evidence="6">IMI 355091</strain>
    </source>
</reference>
<dbReference type="PROSITE" id="PS50023">
    <property type="entry name" value="LIM_DOMAIN_2"/>
    <property type="match status" value="1"/>
</dbReference>
<dbReference type="PROSITE" id="PS00478">
    <property type="entry name" value="LIM_DOMAIN_1"/>
    <property type="match status" value="1"/>
</dbReference>
<feature type="compositionally biased region" description="Basic and acidic residues" evidence="4">
    <location>
        <begin position="279"/>
        <end position="292"/>
    </location>
</feature>
<sequence length="368" mass="40053">MAPPPLPAAAEESEGIDAFLGRLQSEARRPAQLTQEDRSKTYPLRTASQEKRGPPPRPRRPSEKDLPPANIAEYKTSDFAPRSNNMFPSRAPSRAASETDSQRDPVPARSLQPPPPVTTNINVDTPSGALHTPSGALHTPSDSGLSDDSYASYTTRSNASSRSSPPSSETGHSRNVSKVSRADYLAEEKVQRTASPDSYAEVRAPSSQAQGRRAPASYTRPNTAEPIPQILSPGFPSPSAPESPMDPAIQFGTSFERRPKERPSPQDPALNFAQSPPRRRPESGPRPTEARRLVPTSKGNCRGCSEPIVGKSVKDSSGRLTGRYHRSCFVCRTCGDGFPTAEFYVYDNAPYYRLTGEVPSQMLYVLYV</sequence>
<evidence type="ECO:0000256" key="2">
    <source>
        <dbReference type="ARBA" id="ARBA00022833"/>
    </source>
</evidence>
<organism evidence="6 7">
    <name type="scientific">Didymella pomorum</name>
    <dbReference type="NCBI Taxonomy" id="749634"/>
    <lineage>
        <taxon>Eukaryota</taxon>
        <taxon>Fungi</taxon>
        <taxon>Dikarya</taxon>
        <taxon>Ascomycota</taxon>
        <taxon>Pezizomycotina</taxon>
        <taxon>Dothideomycetes</taxon>
        <taxon>Pleosporomycetidae</taxon>
        <taxon>Pleosporales</taxon>
        <taxon>Pleosporineae</taxon>
        <taxon>Didymellaceae</taxon>
        <taxon>Didymella</taxon>
    </lineage>
</organism>
<accession>A0A9W9D5P1</accession>
<dbReference type="OrthoDB" id="1112565at2759"/>
<evidence type="ECO:0000256" key="3">
    <source>
        <dbReference type="PROSITE-ProRule" id="PRU00125"/>
    </source>
</evidence>
<comment type="caution">
    <text evidence="6">The sequence shown here is derived from an EMBL/GenBank/DDBJ whole genome shotgun (WGS) entry which is preliminary data.</text>
</comment>
<feature type="compositionally biased region" description="Basic and acidic residues" evidence="4">
    <location>
        <begin position="180"/>
        <end position="191"/>
    </location>
</feature>
<dbReference type="SMART" id="SM00132">
    <property type="entry name" value="LIM"/>
    <property type="match status" value="1"/>
</dbReference>
<feature type="compositionally biased region" description="Low complexity" evidence="4">
    <location>
        <begin position="149"/>
        <end position="168"/>
    </location>
</feature>
<feature type="compositionally biased region" description="Polar residues" evidence="4">
    <location>
        <begin position="169"/>
        <end position="178"/>
    </location>
</feature>